<dbReference type="SUPFAM" id="SSF53146">
    <property type="entry name" value="Nitrogenase accessory factor-like"/>
    <property type="match status" value="1"/>
</dbReference>
<evidence type="ECO:0000313" key="4">
    <source>
        <dbReference type="Proteomes" id="UP000323886"/>
    </source>
</evidence>
<proteinExistence type="predicted"/>
<dbReference type="AlphaFoldDB" id="A0A5M6HMX6"/>
<dbReference type="OrthoDB" id="9797941at2"/>
<protein>
    <submittedName>
        <fullName evidence="3">Nitrogen fixation protein</fullName>
    </submittedName>
</protein>
<reference evidence="3 4" key="1">
    <citation type="submission" date="2019-09" db="EMBL/GenBank/DDBJ databases">
        <title>Draft Whole-Genome sequence of Blastochloris sulfoviridis DSM 729.</title>
        <authorList>
            <person name="Meyer T.E."/>
            <person name="Kyndt J.A."/>
        </authorList>
    </citation>
    <scope>NUCLEOTIDE SEQUENCE [LARGE SCALE GENOMIC DNA]</scope>
    <source>
        <strain evidence="3 4">DSM 729</strain>
    </source>
</reference>
<evidence type="ECO:0000313" key="3">
    <source>
        <dbReference type="EMBL" id="KAA5597200.1"/>
    </source>
</evidence>
<dbReference type="Pfam" id="PF02579">
    <property type="entry name" value="Nitro_FeMo-Co"/>
    <property type="match status" value="1"/>
</dbReference>
<organism evidence="3 4">
    <name type="scientific">Blastochloris sulfoviridis</name>
    <dbReference type="NCBI Taxonomy" id="50712"/>
    <lineage>
        <taxon>Bacteria</taxon>
        <taxon>Pseudomonadati</taxon>
        <taxon>Pseudomonadota</taxon>
        <taxon>Alphaproteobacteria</taxon>
        <taxon>Hyphomicrobiales</taxon>
        <taxon>Blastochloridaceae</taxon>
        <taxon>Blastochloris</taxon>
    </lineage>
</organism>
<comment type="caution">
    <text evidence="3">The sequence shown here is derived from an EMBL/GenBank/DDBJ whole genome shotgun (WGS) entry which is preliminary data.</text>
</comment>
<evidence type="ECO:0000256" key="1">
    <source>
        <dbReference type="ARBA" id="ARBA00023231"/>
    </source>
</evidence>
<evidence type="ECO:0000259" key="2">
    <source>
        <dbReference type="Pfam" id="PF02579"/>
    </source>
</evidence>
<dbReference type="InterPro" id="IPR003731">
    <property type="entry name" value="Di-Nase_FeMo-co_biosynth"/>
</dbReference>
<dbReference type="Proteomes" id="UP000323886">
    <property type="component" value="Unassembled WGS sequence"/>
</dbReference>
<feature type="domain" description="Dinitrogenase iron-molybdenum cofactor biosynthesis" evidence="2">
    <location>
        <begin position="12"/>
        <end position="101"/>
    </location>
</feature>
<dbReference type="RefSeq" id="WP_150098559.1">
    <property type="nucleotide sequence ID" value="NZ_VWPL01000036.1"/>
</dbReference>
<keyword evidence="1" id="KW-0535">Nitrogen fixation</keyword>
<accession>A0A5M6HMX6</accession>
<name>A0A5M6HMX6_9HYPH</name>
<dbReference type="Gene3D" id="3.30.420.130">
    <property type="entry name" value="Dinitrogenase iron-molybdenum cofactor biosynthesis domain"/>
    <property type="match status" value="1"/>
</dbReference>
<sequence>MRIAVASQNFRTVTPHAGKTRRFLVFEVEAGTPPREVERLDLPKDMSIHEYRGTDPHPLYSMRAVIAASAGPGFVARLASVGVAAIATSETDPVAAVEKFLAGTLPQAAEHEDDCDCNCH</sequence>
<keyword evidence="4" id="KW-1185">Reference proteome</keyword>
<gene>
    <name evidence="3" type="ORF">F1193_14705</name>
</gene>
<dbReference type="InterPro" id="IPR036105">
    <property type="entry name" value="DiNase_FeMo-co_biosyn_sf"/>
</dbReference>
<dbReference type="EMBL" id="VWPL01000036">
    <property type="protein sequence ID" value="KAA5597200.1"/>
    <property type="molecule type" value="Genomic_DNA"/>
</dbReference>